<gene>
    <name evidence="1" type="ORF">PsYK624_112780</name>
</gene>
<name>A0A9P3LHL6_9APHY</name>
<reference evidence="1 2" key="1">
    <citation type="submission" date="2021-08" db="EMBL/GenBank/DDBJ databases">
        <title>Draft Genome Sequence of Phanerochaete sordida strain YK-624.</title>
        <authorList>
            <person name="Mori T."/>
            <person name="Dohra H."/>
            <person name="Suzuki T."/>
            <person name="Kawagishi H."/>
            <person name="Hirai H."/>
        </authorList>
    </citation>
    <scope>NUCLEOTIDE SEQUENCE [LARGE SCALE GENOMIC DNA]</scope>
    <source>
        <strain evidence="1 2">YK-624</strain>
    </source>
</reference>
<keyword evidence="2" id="KW-1185">Reference proteome</keyword>
<comment type="caution">
    <text evidence="1">The sequence shown here is derived from an EMBL/GenBank/DDBJ whole genome shotgun (WGS) entry which is preliminary data.</text>
</comment>
<evidence type="ECO:0008006" key="3">
    <source>
        <dbReference type="Google" id="ProtNLM"/>
    </source>
</evidence>
<organism evidence="1 2">
    <name type="scientific">Phanerochaete sordida</name>
    <dbReference type="NCBI Taxonomy" id="48140"/>
    <lineage>
        <taxon>Eukaryota</taxon>
        <taxon>Fungi</taxon>
        <taxon>Dikarya</taxon>
        <taxon>Basidiomycota</taxon>
        <taxon>Agaricomycotina</taxon>
        <taxon>Agaricomycetes</taxon>
        <taxon>Polyporales</taxon>
        <taxon>Phanerochaetaceae</taxon>
        <taxon>Phanerochaete</taxon>
    </lineage>
</organism>
<dbReference type="Proteomes" id="UP000703269">
    <property type="component" value="Unassembled WGS sequence"/>
</dbReference>
<dbReference type="AlphaFoldDB" id="A0A9P3LHL6"/>
<evidence type="ECO:0000313" key="1">
    <source>
        <dbReference type="EMBL" id="GJE95098.1"/>
    </source>
</evidence>
<protein>
    <recommendedName>
        <fullName evidence="3">F-box domain-containing protein</fullName>
    </recommendedName>
</protein>
<dbReference type="EMBL" id="BPQB01000045">
    <property type="protein sequence ID" value="GJE95098.1"/>
    <property type="molecule type" value="Genomic_DNA"/>
</dbReference>
<accession>A0A9P3LHL6</accession>
<dbReference type="OrthoDB" id="2798901at2759"/>
<proteinExistence type="predicted"/>
<evidence type="ECO:0000313" key="2">
    <source>
        <dbReference type="Proteomes" id="UP000703269"/>
    </source>
</evidence>
<sequence>MQLQPDRDVSLDRAPCSIDEVPQEILDIIIDALWADITTLKCCSLTCRRWLPRSSKALFALRVFSGGTSKPGTAFLAAVQLSERIQLNVAHLVLTGQSFALWRLVTALPRLRTLRIVGWRRAEGALAMPAPETTRRSIDILDLCSLPLAAADWLLHLFRNVGTVRLDDIDPNDTRFLRTRVHVARSADLRATPQILRYLADHLDGAALENLKLEVIRAGDETSCARNFIEKVGQNLRTYHNVHSELTSTTLVPPALSALDTLTSVTLTSEARGRRAQDLAFLKSLPRNVARLKIVYGHHGWRDDAALAKGFQHVDWAALGDTIVPRGRIECLEIGVVRLNQLSNFAPLPKNTVACAAVLGKLSEELRRIVKFV</sequence>